<evidence type="ECO:0000259" key="1">
    <source>
        <dbReference type="Pfam" id="PF02520"/>
    </source>
</evidence>
<comment type="caution">
    <text evidence="2">The sequence shown here is derived from an EMBL/GenBank/DDBJ whole genome shotgun (WGS) entry which is preliminary data.</text>
</comment>
<feature type="non-terminal residue" evidence="2">
    <location>
        <position position="117"/>
    </location>
</feature>
<keyword evidence="3" id="KW-1185">Reference proteome</keyword>
<gene>
    <name evidence="2" type="ORF">PENTCL1PPCAC_16129</name>
</gene>
<evidence type="ECO:0000313" key="2">
    <source>
        <dbReference type="EMBL" id="GMS93954.1"/>
    </source>
</evidence>
<proteinExistence type="predicted"/>
<reference evidence="2" key="1">
    <citation type="submission" date="2023-10" db="EMBL/GenBank/DDBJ databases">
        <title>Genome assembly of Pristionchus species.</title>
        <authorList>
            <person name="Yoshida K."/>
            <person name="Sommer R.J."/>
        </authorList>
    </citation>
    <scope>NUCLEOTIDE SEQUENCE</scope>
    <source>
        <strain evidence="2">RS0144</strain>
    </source>
</reference>
<sequence>RGPAFLQNVTSQGVRDYYQILQNRNQTKAEIQTAISNWSTTYNVADQVTAFNTQRQQQEQQGRQNVTTAVQELSSTLNQIYQIMDNQNLTPSEEHQQIGQLFSNMTYPLKSLTGSAL</sequence>
<dbReference type="InterPro" id="IPR003677">
    <property type="entry name" value="ANIS5_cation-bd"/>
</dbReference>
<feature type="domain" description="SXP/RAL-2 family protein Ani s 5-like cation-binding" evidence="1">
    <location>
        <begin position="15"/>
        <end position="105"/>
    </location>
</feature>
<dbReference type="Pfam" id="PF02520">
    <property type="entry name" value="ANIS5_cation-bd"/>
    <property type="match status" value="1"/>
</dbReference>
<dbReference type="InterPro" id="IPR052823">
    <property type="entry name" value="SXP/RAL-2_related"/>
</dbReference>
<dbReference type="Proteomes" id="UP001432027">
    <property type="component" value="Unassembled WGS sequence"/>
</dbReference>
<dbReference type="EMBL" id="BTSX01000004">
    <property type="protein sequence ID" value="GMS93954.1"/>
    <property type="molecule type" value="Genomic_DNA"/>
</dbReference>
<dbReference type="AlphaFoldDB" id="A0AAV5TI91"/>
<organism evidence="2 3">
    <name type="scientific">Pristionchus entomophagus</name>
    <dbReference type="NCBI Taxonomy" id="358040"/>
    <lineage>
        <taxon>Eukaryota</taxon>
        <taxon>Metazoa</taxon>
        <taxon>Ecdysozoa</taxon>
        <taxon>Nematoda</taxon>
        <taxon>Chromadorea</taxon>
        <taxon>Rhabditida</taxon>
        <taxon>Rhabditina</taxon>
        <taxon>Diplogasteromorpha</taxon>
        <taxon>Diplogasteroidea</taxon>
        <taxon>Neodiplogasteridae</taxon>
        <taxon>Pristionchus</taxon>
    </lineage>
</organism>
<name>A0AAV5TI91_9BILA</name>
<feature type="non-terminal residue" evidence="2">
    <location>
        <position position="1"/>
    </location>
</feature>
<accession>A0AAV5TI91</accession>
<dbReference type="PANTHER" id="PTHR21593">
    <property type="entry name" value="PRION-LIKE- Q/N-RICH -DOMAIN-BEARING PROTEIN PROTEIN"/>
    <property type="match status" value="1"/>
</dbReference>
<protein>
    <recommendedName>
        <fullName evidence="1">SXP/RAL-2 family protein Ani s 5-like cation-binding domain-containing protein</fullName>
    </recommendedName>
</protein>
<evidence type="ECO:0000313" key="3">
    <source>
        <dbReference type="Proteomes" id="UP001432027"/>
    </source>
</evidence>
<dbReference type="PANTHER" id="PTHR21593:SF36">
    <property type="entry name" value="DUF148 DOMAIN-CONTAINING PROTEIN-RELATED"/>
    <property type="match status" value="1"/>
</dbReference>